<feature type="compositionally biased region" description="Polar residues" evidence="3">
    <location>
        <begin position="559"/>
        <end position="573"/>
    </location>
</feature>
<organism evidence="5 6">
    <name type="scientific">Acropora cervicornis</name>
    <name type="common">Staghorn coral</name>
    <dbReference type="NCBI Taxonomy" id="6130"/>
    <lineage>
        <taxon>Eukaryota</taxon>
        <taxon>Metazoa</taxon>
        <taxon>Cnidaria</taxon>
        <taxon>Anthozoa</taxon>
        <taxon>Hexacorallia</taxon>
        <taxon>Scleractinia</taxon>
        <taxon>Astrocoeniina</taxon>
        <taxon>Acroporidae</taxon>
        <taxon>Acropora</taxon>
    </lineage>
</organism>
<dbReference type="SUPFAM" id="SSF50465">
    <property type="entry name" value="EF-Tu/eEF-1alpha/eIF2-gamma C-terminal domain"/>
    <property type="match status" value="1"/>
</dbReference>
<dbReference type="CDD" id="cd03694">
    <property type="entry name" value="GTPBP_II"/>
    <property type="match status" value="1"/>
</dbReference>
<dbReference type="Gene3D" id="3.40.50.300">
    <property type="entry name" value="P-loop containing nucleotide triphosphate hydrolases"/>
    <property type="match status" value="2"/>
</dbReference>
<dbReference type="GO" id="GO:0003746">
    <property type="term" value="F:translation elongation factor activity"/>
    <property type="evidence" value="ECO:0007669"/>
    <property type="project" value="TreeGrafter"/>
</dbReference>
<dbReference type="PANTHER" id="PTHR43721">
    <property type="entry name" value="ELONGATION FACTOR TU-RELATED"/>
    <property type="match status" value="1"/>
</dbReference>
<dbReference type="Gene3D" id="2.40.30.10">
    <property type="entry name" value="Translation factors"/>
    <property type="match status" value="2"/>
</dbReference>
<feature type="region of interest" description="Disordered" evidence="3">
    <location>
        <begin position="524"/>
        <end position="573"/>
    </location>
</feature>
<reference evidence="5" key="1">
    <citation type="journal article" date="2023" name="G3 (Bethesda)">
        <title>Whole genome assembly and annotation of the endangered Caribbean coral Acropora cervicornis.</title>
        <authorList>
            <person name="Selwyn J.D."/>
            <person name="Vollmer S.V."/>
        </authorList>
    </citation>
    <scope>NUCLEOTIDE SEQUENCE</scope>
    <source>
        <strain evidence="5">K2</strain>
    </source>
</reference>
<protein>
    <submittedName>
        <fullName evidence="5">GTP-binding protein 1</fullName>
    </submittedName>
</protein>
<dbReference type="SUPFAM" id="SSF50447">
    <property type="entry name" value="Translation proteins"/>
    <property type="match status" value="1"/>
</dbReference>
<evidence type="ECO:0000313" key="6">
    <source>
        <dbReference type="Proteomes" id="UP001249851"/>
    </source>
</evidence>
<evidence type="ECO:0000256" key="3">
    <source>
        <dbReference type="SAM" id="MobiDB-lite"/>
    </source>
</evidence>
<sequence>MSALAESINIEERLSALSLNGKQAGPSVCEDNLFAPDSEGELFLDENGICTAVCYLSPPPNALCSQGLASFWELLSCWPFSADILVIFGFIQMALISPTDEQFDILLHKLKERLDEGHGETIYEVGVGGEGNRKDEEIIVSLLLLLCEACDADVVLLREKPAEEGNIAEYLVRNRADENDFMEVRVAVVGNVDAGKSTLLGVLTHGELDNGRGMARQRLFRHKHEMESGRTSSVGNDILGFDKHLGLALALNVPVFVVVTKIDMCPPNVLQDTMKLLTKILKSPGCRKIPVIVQNSDDVVVSATNFISERVCPIFQISNVTGENLDLLKMFLNLLSIRAHFKKEDPAEFQIDDTYSVPGVGTVVSGTCLRGTIRLNDVLLLGPDPLGQFQQIVVKTIHRKRMPVKELRAGQTASFALKKIKRSQIRKGMVMVDKRVKPEACWEFEAEVLVLHHPTTISPKYQAMVHCGSMRQTATIIHMDKDHLRTGDKAMVRFRFIKQPEFVKPDTRMIFREGRTKAVGTIHRVDPTAHPPPLVGGKVKHRGPGRGAPLSRDKAKEATNAQASNSTERTSKR</sequence>
<keyword evidence="6" id="KW-1185">Reference proteome</keyword>
<accession>A0AAD9R2M8</accession>
<gene>
    <name evidence="5" type="ORF">P5673_003445</name>
</gene>
<dbReference type="EMBL" id="JARQWQ010000005">
    <property type="protein sequence ID" value="KAK2572017.1"/>
    <property type="molecule type" value="Genomic_DNA"/>
</dbReference>
<reference evidence="5" key="2">
    <citation type="journal article" date="2023" name="Science">
        <title>Genomic signatures of disease resistance in endangered staghorn corals.</title>
        <authorList>
            <person name="Vollmer S.V."/>
            <person name="Selwyn J.D."/>
            <person name="Despard B.A."/>
            <person name="Roesel C.L."/>
        </authorList>
    </citation>
    <scope>NUCLEOTIDE SEQUENCE</scope>
    <source>
        <strain evidence="5">K2</strain>
    </source>
</reference>
<evidence type="ECO:0000259" key="4">
    <source>
        <dbReference type="Pfam" id="PF03144"/>
    </source>
</evidence>
<dbReference type="Pfam" id="PF03144">
    <property type="entry name" value="GTP_EFTU_D2"/>
    <property type="match status" value="1"/>
</dbReference>
<dbReference type="InterPro" id="IPR009000">
    <property type="entry name" value="Transl_B-barrel_sf"/>
</dbReference>
<dbReference type="InterPro" id="IPR050055">
    <property type="entry name" value="EF-Tu_GTPase"/>
</dbReference>
<name>A0AAD9R2M8_ACRCE</name>
<dbReference type="FunFam" id="2.40.30.10:FF:000028">
    <property type="entry name" value="GTP-binding protein 1,-like"/>
    <property type="match status" value="1"/>
</dbReference>
<dbReference type="PANTHER" id="PTHR43721:SF9">
    <property type="entry name" value="GTP-BINDING PROTEIN 1"/>
    <property type="match status" value="1"/>
</dbReference>
<evidence type="ECO:0000313" key="5">
    <source>
        <dbReference type="EMBL" id="KAK2572017.1"/>
    </source>
</evidence>
<keyword evidence="2" id="KW-0342">GTP-binding</keyword>
<dbReference type="GO" id="GO:0005525">
    <property type="term" value="F:GTP binding"/>
    <property type="evidence" value="ECO:0007669"/>
    <property type="project" value="UniProtKB-KW"/>
</dbReference>
<dbReference type="Proteomes" id="UP001249851">
    <property type="component" value="Unassembled WGS sequence"/>
</dbReference>
<dbReference type="InterPro" id="IPR009001">
    <property type="entry name" value="Transl_elong_EF1A/Init_IF2_C"/>
</dbReference>
<dbReference type="AlphaFoldDB" id="A0AAD9R2M8"/>
<proteinExistence type="predicted"/>
<dbReference type="FunFam" id="2.40.30.10:FF:000014">
    <property type="entry name" value="Probable GTP-binding protein 1"/>
    <property type="match status" value="1"/>
</dbReference>
<dbReference type="InterPro" id="IPR004161">
    <property type="entry name" value="EFTu-like_2"/>
</dbReference>
<evidence type="ECO:0000256" key="1">
    <source>
        <dbReference type="ARBA" id="ARBA00022741"/>
    </source>
</evidence>
<evidence type="ECO:0000256" key="2">
    <source>
        <dbReference type="ARBA" id="ARBA00023134"/>
    </source>
</evidence>
<dbReference type="CDD" id="cd03708">
    <property type="entry name" value="GTPBP_III"/>
    <property type="match status" value="1"/>
</dbReference>
<dbReference type="InterPro" id="IPR027417">
    <property type="entry name" value="P-loop_NTPase"/>
</dbReference>
<comment type="caution">
    <text evidence="5">The sequence shown here is derived from an EMBL/GenBank/DDBJ whole genome shotgun (WGS) entry which is preliminary data.</text>
</comment>
<feature type="domain" description="Translation elongation factor EFTu-like" evidence="4">
    <location>
        <begin position="361"/>
        <end position="431"/>
    </location>
</feature>
<keyword evidence="1" id="KW-0547">Nucleotide-binding</keyword>
<dbReference type="SUPFAM" id="SSF52540">
    <property type="entry name" value="P-loop containing nucleoside triphosphate hydrolases"/>
    <property type="match status" value="1"/>
</dbReference>